<accession>F3UEC5</accession>
<proteinExistence type="predicted"/>
<evidence type="ECO:0000313" key="1">
    <source>
        <dbReference type="EMBL" id="EGJ36683.1"/>
    </source>
</evidence>
<name>F3UEC5_STRSA</name>
<dbReference type="HOGENOM" id="CLU_376801_0_0_9"/>
<dbReference type="RefSeq" id="WP_002922975.1">
    <property type="nucleotide sequence ID" value="NZ_GL890990.1"/>
</dbReference>
<evidence type="ECO:0000313" key="2">
    <source>
        <dbReference type="Proteomes" id="UP000004171"/>
    </source>
</evidence>
<dbReference type="AlphaFoldDB" id="F3UEC5"/>
<protein>
    <submittedName>
        <fullName evidence="1">Uncharacterized protein</fullName>
    </submittedName>
</protein>
<organism evidence="1 2">
    <name type="scientific">Streptococcus sanguinis SK1056</name>
    <dbReference type="NCBI Taxonomy" id="888820"/>
    <lineage>
        <taxon>Bacteria</taxon>
        <taxon>Bacillati</taxon>
        <taxon>Bacillota</taxon>
        <taxon>Bacilli</taxon>
        <taxon>Lactobacillales</taxon>
        <taxon>Streptococcaceae</taxon>
        <taxon>Streptococcus</taxon>
    </lineage>
</organism>
<reference evidence="1 2" key="1">
    <citation type="submission" date="2011-03" db="EMBL/GenBank/DDBJ databases">
        <authorList>
            <person name="Muzny D."/>
            <person name="Qin X."/>
            <person name="Deng J."/>
            <person name="Jiang H."/>
            <person name="Liu Y."/>
            <person name="Qu J."/>
            <person name="Song X.-Z."/>
            <person name="Zhang L."/>
            <person name="Thornton R."/>
            <person name="Coyle M."/>
            <person name="Francisco L."/>
            <person name="Jackson L."/>
            <person name="Javaid M."/>
            <person name="Korchina V."/>
            <person name="Kovar C."/>
            <person name="Mata R."/>
            <person name="Mathew T."/>
            <person name="Ngo R."/>
            <person name="Nguyen L."/>
            <person name="Nguyen N."/>
            <person name="Okwuonu G."/>
            <person name="Ongeri F."/>
            <person name="Pham C."/>
            <person name="Simmons D."/>
            <person name="Wilczek-Boney K."/>
            <person name="Hale W."/>
            <person name="Jakkamsetti A."/>
            <person name="Pham P."/>
            <person name="Ruth R."/>
            <person name="San Lucas F."/>
            <person name="Warren J."/>
            <person name="Zhang J."/>
            <person name="Zhao Z."/>
            <person name="Zhou C."/>
            <person name="Zhu D."/>
            <person name="Lee S."/>
            <person name="Bess C."/>
            <person name="Blankenburg K."/>
            <person name="Forbes L."/>
            <person name="Fu Q."/>
            <person name="Gubbala S."/>
            <person name="Hirani K."/>
            <person name="Jayaseelan J.C."/>
            <person name="Lara F."/>
            <person name="Munidasa M."/>
            <person name="Palculict T."/>
            <person name="Patil S."/>
            <person name="Pu L.-L."/>
            <person name="Saada N."/>
            <person name="Tang L."/>
            <person name="Weissenberger G."/>
            <person name="Zhu Y."/>
            <person name="Hemphill L."/>
            <person name="Shang Y."/>
            <person name="Youmans B."/>
            <person name="Ayvaz T."/>
            <person name="Ross M."/>
            <person name="Santibanez J."/>
            <person name="Aqrawi P."/>
            <person name="Gross S."/>
            <person name="Joshi V."/>
            <person name="Fowler G."/>
            <person name="Nazareth L."/>
            <person name="Reid J."/>
            <person name="Worley K."/>
            <person name="Petrosino J."/>
            <person name="Highlander S."/>
            <person name="Gibbs R."/>
        </authorList>
    </citation>
    <scope>NUCLEOTIDE SEQUENCE [LARGE SCALE GENOMIC DNA]</scope>
    <source>
        <strain evidence="1 2">SK1056</strain>
    </source>
</reference>
<comment type="caution">
    <text evidence="1">The sequence shown here is derived from an EMBL/GenBank/DDBJ whole genome shotgun (WGS) entry which is preliminary data.</text>
</comment>
<gene>
    <name evidence="1" type="ORF">HMPREF9393_1979</name>
</gene>
<dbReference type="PATRIC" id="fig|888820.3.peg.1933"/>
<dbReference type="EMBL" id="AFFL01000006">
    <property type="protein sequence ID" value="EGJ36683.1"/>
    <property type="molecule type" value="Genomic_DNA"/>
</dbReference>
<sequence length="733" mass="80581">MGTTIKVMDASLMKDYGNSVSNFASSVESAAADTSRSFTTRVEGNYADAINAFFTKLNMLQTQVFEVAPSVLKTYGTSISSFTDAIQGEGFTSIAYTSDAIHEMASELKGNQLEEANSVKAGIEAILEDIVAELGEGDSHINGFSESATLYMETAAKDRETTHNNIVTAHDLMSKEVKPATENFKSLKDIVDNAKVIVSISPQEIIDSIKHGALTAETMYYLDAVHTDEDVKAIKYLMSEGSYKDLLNDGSGRNPEGLEYEEKQKIFESLGKLKGKKMSLATMAVIVRRFEKEAINAEYGMYDGRLPHIEAFFRGMAEQDREGVQDYTARLSIASGDIAKGLRGKADAYVLNFSEGSGLTAQDYLNTLASGQGEIMQIDNRLQRLAKINNLFKFVYYSQLGTKEHSTTYVGSGYEKETFSATSKGYLTNLRFNALGEIELSTYWNGLKTGDYNLQELYTYDGEKTKLLQAEIDDFEKKKRNIVIDEGYNIAKSALSLYSPQTGVLLSIIEEGIKFKTSDVEGGLKSSLKVAEGISRIEADEIYKKSNRTVKLGQSIVDAYFRADEYDTKIAQLKEEQSYLFHDTGGRATYEKLVGGGNPKVINAAFDSTYDLSSHLQQVDFERNGMRGAIAREAYDGTAAGMENVITKVNQFDTEMSETKIVSGQTKELLAGSGGHVTLTDVGVNNVKDALSNLARGAKKDGILSTSANDFTKTNAVSFNKYTDGRQDYKMVE</sequence>
<dbReference type="Proteomes" id="UP000004171">
    <property type="component" value="Unassembled WGS sequence"/>
</dbReference>